<proteinExistence type="predicted"/>
<keyword evidence="3" id="KW-1185">Reference proteome</keyword>
<evidence type="ECO:0000256" key="1">
    <source>
        <dbReference type="SAM" id="Phobius"/>
    </source>
</evidence>
<reference evidence="2 3" key="1">
    <citation type="journal article" date="2018" name="Syst. Appl. Microbiol.">
        <title>Photobacterium carnosum sp. nov., isolated from spoiled modified atmosphere packaged poultry meat.</title>
        <authorList>
            <person name="Hilgarth M."/>
            <person name="Fuertes S."/>
            <person name="Ehrmann M."/>
            <person name="Vogel R.F."/>
        </authorList>
    </citation>
    <scope>NUCLEOTIDE SEQUENCE [LARGE SCALE GENOMIC DNA]</scope>
    <source>
        <strain evidence="2 3">TMW 2.2021</strain>
    </source>
</reference>
<keyword evidence="1" id="KW-0812">Transmembrane</keyword>
<dbReference type="AlphaFoldDB" id="A0A2N4UQB9"/>
<gene>
    <name evidence="2" type="ORF">CIK00_13900</name>
</gene>
<protein>
    <submittedName>
        <fullName evidence="2">Uncharacterized protein</fullName>
    </submittedName>
</protein>
<keyword evidence="1" id="KW-0472">Membrane</keyword>
<evidence type="ECO:0000313" key="3">
    <source>
        <dbReference type="Proteomes" id="UP000234420"/>
    </source>
</evidence>
<organism evidence="2 3">
    <name type="scientific">Photobacterium carnosum</name>
    <dbReference type="NCBI Taxonomy" id="2023717"/>
    <lineage>
        <taxon>Bacteria</taxon>
        <taxon>Pseudomonadati</taxon>
        <taxon>Pseudomonadota</taxon>
        <taxon>Gammaproteobacteria</taxon>
        <taxon>Vibrionales</taxon>
        <taxon>Vibrionaceae</taxon>
        <taxon>Photobacterium</taxon>
    </lineage>
</organism>
<dbReference type="Proteomes" id="UP000234420">
    <property type="component" value="Unassembled WGS sequence"/>
</dbReference>
<accession>A0A2N4UQB9</accession>
<evidence type="ECO:0000313" key="2">
    <source>
        <dbReference type="EMBL" id="PLC57215.1"/>
    </source>
</evidence>
<feature type="transmembrane region" description="Helical" evidence="1">
    <location>
        <begin position="6"/>
        <end position="28"/>
    </location>
</feature>
<dbReference type="EMBL" id="NPIB01000018">
    <property type="protein sequence ID" value="PLC57215.1"/>
    <property type="molecule type" value="Genomic_DNA"/>
</dbReference>
<dbReference type="OrthoDB" id="5829421at2"/>
<keyword evidence="1" id="KW-1133">Transmembrane helix</keyword>
<comment type="caution">
    <text evidence="2">The sequence shown here is derived from an EMBL/GenBank/DDBJ whole genome shotgun (WGS) entry which is preliminary data.</text>
</comment>
<name>A0A2N4UQB9_9GAMM</name>
<sequence>MFKNQIISTVLFTVSLVSVLFLATIPVATPSLKTSMLTHPPAQLCLMLTELLNHDTAMQTLEFGRGK</sequence>
<dbReference type="RefSeq" id="WP_101769444.1">
    <property type="nucleotide sequence ID" value="NZ_BPPU01000002.1"/>
</dbReference>